<evidence type="ECO:0000313" key="4">
    <source>
        <dbReference type="EMBL" id="QGY42422.1"/>
    </source>
</evidence>
<evidence type="ECO:0000256" key="1">
    <source>
        <dbReference type="SAM" id="Phobius"/>
    </source>
</evidence>
<dbReference type="PANTHER" id="PTHR30273:SF2">
    <property type="entry name" value="PROTEIN FECR"/>
    <property type="match status" value="1"/>
</dbReference>
<feature type="transmembrane region" description="Helical" evidence="1">
    <location>
        <begin position="78"/>
        <end position="102"/>
    </location>
</feature>
<dbReference type="AlphaFoldDB" id="A0A6I6JQC8"/>
<evidence type="ECO:0000259" key="3">
    <source>
        <dbReference type="Pfam" id="PF16344"/>
    </source>
</evidence>
<dbReference type="Pfam" id="PF04773">
    <property type="entry name" value="FecR"/>
    <property type="match status" value="1"/>
</dbReference>
<dbReference type="PANTHER" id="PTHR30273">
    <property type="entry name" value="PERIPLASMIC SIGNAL SENSOR AND SIGMA FACTOR ACTIVATOR FECR-RELATED"/>
    <property type="match status" value="1"/>
</dbReference>
<organism evidence="4 5">
    <name type="scientific">Maribellus comscasis</name>
    <dbReference type="NCBI Taxonomy" id="2681766"/>
    <lineage>
        <taxon>Bacteria</taxon>
        <taxon>Pseudomonadati</taxon>
        <taxon>Bacteroidota</taxon>
        <taxon>Bacteroidia</taxon>
        <taxon>Marinilabiliales</taxon>
        <taxon>Prolixibacteraceae</taxon>
        <taxon>Maribellus</taxon>
    </lineage>
</organism>
<reference evidence="4 5" key="1">
    <citation type="submission" date="2019-11" db="EMBL/GenBank/DDBJ databases">
        <authorList>
            <person name="Zheng R.K."/>
            <person name="Sun C.M."/>
        </authorList>
    </citation>
    <scope>NUCLEOTIDE SEQUENCE [LARGE SCALE GENOMIC DNA]</scope>
    <source>
        <strain evidence="4 5">WC007</strain>
    </source>
</reference>
<feature type="domain" description="FecR protein" evidence="2">
    <location>
        <begin position="113"/>
        <end position="207"/>
    </location>
</feature>
<dbReference type="PIRSF" id="PIRSF018266">
    <property type="entry name" value="FecR"/>
    <property type="match status" value="1"/>
</dbReference>
<dbReference type="Gene3D" id="2.60.120.1440">
    <property type="match status" value="1"/>
</dbReference>
<evidence type="ECO:0000259" key="2">
    <source>
        <dbReference type="Pfam" id="PF04773"/>
    </source>
</evidence>
<keyword evidence="5" id="KW-1185">Reference proteome</keyword>
<dbReference type="GO" id="GO:0016989">
    <property type="term" value="F:sigma factor antagonist activity"/>
    <property type="evidence" value="ECO:0007669"/>
    <property type="project" value="TreeGrafter"/>
</dbReference>
<protein>
    <submittedName>
        <fullName evidence="4">DUF4974 domain-containing protein</fullName>
    </submittedName>
</protein>
<dbReference type="Gene3D" id="3.55.50.30">
    <property type="match status" value="1"/>
</dbReference>
<dbReference type="InterPro" id="IPR006860">
    <property type="entry name" value="FecR"/>
</dbReference>
<dbReference type="Pfam" id="PF16344">
    <property type="entry name" value="FecR_C"/>
    <property type="match status" value="1"/>
</dbReference>
<evidence type="ECO:0000313" key="5">
    <source>
        <dbReference type="Proteomes" id="UP000428260"/>
    </source>
</evidence>
<sequence>MDIATKKLINKFISGKRLNNDEFSQIDKLLNDLNYRGEIIQHLERNWQESQDETVNLQFEQIKKEINRSQFKSGLTRLLTTISKAAAVLFIPLLAATLFYYFSQQEPSDFLTLYTQKGEVTNIILPDSTKVWLNVDTKLSYPADFGAKSRKLKLTGEAYFEVTKNKRLPFEVTSGDITTTALGTQFLVSAYPEVKVIKSSLLEGSVEIEISDDKNRKILAPGQQLIFDKQNALVSIGNFNENYELSWKNKELVFQLTPFDDVINELEKWYDIKILYDQESFKTETLTVRFEKYETLENVLKVMSKVNEFNYSIENKQIKIKKRNL</sequence>
<feature type="domain" description="Protein FecR C-terminal" evidence="3">
    <location>
        <begin position="251"/>
        <end position="320"/>
    </location>
</feature>
<name>A0A6I6JQC8_9BACT</name>
<proteinExistence type="predicted"/>
<accession>A0A6I6JQC8</accession>
<dbReference type="InterPro" id="IPR032508">
    <property type="entry name" value="FecR_C"/>
</dbReference>
<dbReference type="InterPro" id="IPR012373">
    <property type="entry name" value="Ferrdict_sens_TM"/>
</dbReference>
<dbReference type="EMBL" id="CP046401">
    <property type="protein sequence ID" value="QGY42422.1"/>
    <property type="molecule type" value="Genomic_DNA"/>
</dbReference>
<dbReference type="KEGG" id="mcos:GM418_01755"/>
<keyword evidence="1" id="KW-0472">Membrane</keyword>
<keyword evidence="1" id="KW-0812">Transmembrane</keyword>
<dbReference type="RefSeq" id="WP_158862547.1">
    <property type="nucleotide sequence ID" value="NZ_CP046401.1"/>
</dbReference>
<dbReference type="Proteomes" id="UP000428260">
    <property type="component" value="Chromosome"/>
</dbReference>
<gene>
    <name evidence="4" type="ORF">GM418_01755</name>
</gene>
<keyword evidence="1" id="KW-1133">Transmembrane helix</keyword>